<gene>
    <name evidence="1" type="ORF">OE88DRAFT_1667450</name>
</gene>
<name>A0A5C3MNX1_9AGAM</name>
<keyword evidence="2" id="KW-1185">Reference proteome</keyword>
<dbReference type="Proteomes" id="UP000305948">
    <property type="component" value="Unassembled WGS sequence"/>
</dbReference>
<sequence>MYNGTVHSLSGNTTLHIIADNSTVVSLLSSILNCSSLLTTTTSPPPVPYNGSSSYPPKPEQAIQYYRASSIVLTLDGYNDTAALADTSGTSQSDVPLPSWVNTNMIDCVNQTIGAAAPLINGDNAPATSPASVSASTRLGAPDLQVTTIASLGWLLYALYYLMASSYM</sequence>
<dbReference type="STRING" id="5364.A0A5C3MNX1"/>
<proteinExistence type="predicted"/>
<reference evidence="1 2" key="1">
    <citation type="journal article" date="2019" name="Nat. Ecol. Evol.">
        <title>Megaphylogeny resolves global patterns of mushroom evolution.</title>
        <authorList>
            <person name="Varga T."/>
            <person name="Krizsan K."/>
            <person name="Foldi C."/>
            <person name="Dima B."/>
            <person name="Sanchez-Garcia M."/>
            <person name="Sanchez-Ramirez S."/>
            <person name="Szollosi G.J."/>
            <person name="Szarkandi J.G."/>
            <person name="Papp V."/>
            <person name="Albert L."/>
            <person name="Andreopoulos W."/>
            <person name="Angelini C."/>
            <person name="Antonin V."/>
            <person name="Barry K.W."/>
            <person name="Bougher N.L."/>
            <person name="Buchanan P."/>
            <person name="Buyck B."/>
            <person name="Bense V."/>
            <person name="Catcheside P."/>
            <person name="Chovatia M."/>
            <person name="Cooper J."/>
            <person name="Damon W."/>
            <person name="Desjardin D."/>
            <person name="Finy P."/>
            <person name="Geml J."/>
            <person name="Haridas S."/>
            <person name="Hughes K."/>
            <person name="Justo A."/>
            <person name="Karasinski D."/>
            <person name="Kautmanova I."/>
            <person name="Kiss B."/>
            <person name="Kocsube S."/>
            <person name="Kotiranta H."/>
            <person name="LaButti K.M."/>
            <person name="Lechner B.E."/>
            <person name="Liimatainen K."/>
            <person name="Lipzen A."/>
            <person name="Lukacs Z."/>
            <person name="Mihaltcheva S."/>
            <person name="Morgado L.N."/>
            <person name="Niskanen T."/>
            <person name="Noordeloos M.E."/>
            <person name="Ohm R.A."/>
            <person name="Ortiz-Santana B."/>
            <person name="Ovrebo C."/>
            <person name="Racz N."/>
            <person name="Riley R."/>
            <person name="Savchenko A."/>
            <person name="Shiryaev A."/>
            <person name="Soop K."/>
            <person name="Spirin V."/>
            <person name="Szebenyi C."/>
            <person name="Tomsovsky M."/>
            <person name="Tulloss R.E."/>
            <person name="Uehling J."/>
            <person name="Grigoriev I.V."/>
            <person name="Vagvolgyi C."/>
            <person name="Papp T."/>
            <person name="Martin F.M."/>
            <person name="Miettinen O."/>
            <person name="Hibbett D.S."/>
            <person name="Nagy L.G."/>
        </authorList>
    </citation>
    <scope>NUCLEOTIDE SEQUENCE [LARGE SCALE GENOMIC DNA]</scope>
    <source>
        <strain evidence="1 2">OMC1185</strain>
    </source>
</reference>
<organism evidence="1 2">
    <name type="scientific">Heliocybe sulcata</name>
    <dbReference type="NCBI Taxonomy" id="5364"/>
    <lineage>
        <taxon>Eukaryota</taxon>
        <taxon>Fungi</taxon>
        <taxon>Dikarya</taxon>
        <taxon>Basidiomycota</taxon>
        <taxon>Agaricomycotina</taxon>
        <taxon>Agaricomycetes</taxon>
        <taxon>Gloeophyllales</taxon>
        <taxon>Gloeophyllaceae</taxon>
        <taxon>Heliocybe</taxon>
    </lineage>
</organism>
<dbReference type="EMBL" id="ML213529">
    <property type="protein sequence ID" value="TFK46475.1"/>
    <property type="molecule type" value="Genomic_DNA"/>
</dbReference>
<evidence type="ECO:0000313" key="1">
    <source>
        <dbReference type="EMBL" id="TFK46475.1"/>
    </source>
</evidence>
<accession>A0A5C3MNX1</accession>
<evidence type="ECO:0000313" key="2">
    <source>
        <dbReference type="Proteomes" id="UP000305948"/>
    </source>
</evidence>
<dbReference type="AlphaFoldDB" id="A0A5C3MNX1"/>
<dbReference type="OrthoDB" id="3365917at2759"/>
<protein>
    <submittedName>
        <fullName evidence="1">Uncharacterized protein</fullName>
    </submittedName>
</protein>